<sequence length="29" mass="3410">TASLLQEDSECLEQLAEQYYNEAVQKRYS</sequence>
<proteinExistence type="predicted"/>
<gene>
    <name evidence="1" type="ORF">EVA_13360</name>
</gene>
<reference evidence="1" key="1">
    <citation type="journal article" date="2012" name="PLoS ONE">
        <title>Gene sets for utilization of primary and secondary nutrition supplies in the distal gut of endangered iberian lynx.</title>
        <authorList>
            <person name="Alcaide M."/>
            <person name="Messina E."/>
            <person name="Richter M."/>
            <person name="Bargiela R."/>
            <person name="Peplies J."/>
            <person name="Huws S.A."/>
            <person name="Newbold C.J."/>
            <person name="Golyshin P.N."/>
            <person name="Simon M.A."/>
            <person name="Lopez G."/>
            <person name="Yakimov M.M."/>
            <person name="Ferrer M."/>
        </authorList>
    </citation>
    <scope>NUCLEOTIDE SEQUENCE</scope>
</reference>
<name>J9FVK5_9ZZZZ</name>
<dbReference type="AlphaFoldDB" id="J9FVK5"/>
<organism evidence="1">
    <name type="scientific">gut metagenome</name>
    <dbReference type="NCBI Taxonomy" id="749906"/>
    <lineage>
        <taxon>unclassified sequences</taxon>
        <taxon>metagenomes</taxon>
        <taxon>organismal metagenomes</taxon>
    </lineage>
</organism>
<evidence type="ECO:0000313" key="1">
    <source>
        <dbReference type="EMBL" id="EJW98533.1"/>
    </source>
</evidence>
<feature type="non-terminal residue" evidence="1">
    <location>
        <position position="1"/>
    </location>
</feature>
<accession>J9FVK5</accession>
<protein>
    <submittedName>
        <fullName evidence="1">Uncharacterized protein</fullName>
    </submittedName>
</protein>
<dbReference type="EMBL" id="AMCI01004216">
    <property type="protein sequence ID" value="EJW98533.1"/>
    <property type="molecule type" value="Genomic_DNA"/>
</dbReference>
<comment type="caution">
    <text evidence="1">The sequence shown here is derived from an EMBL/GenBank/DDBJ whole genome shotgun (WGS) entry which is preliminary data.</text>
</comment>